<evidence type="ECO:0000256" key="1">
    <source>
        <dbReference type="SAM" id="MobiDB-lite"/>
    </source>
</evidence>
<evidence type="ECO:0000313" key="3">
    <source>
        <dbReference type="Proteomes" id="UP000287166"/>
    </source>
</evidence>
<feature type="compositionally biased region" description="Low complexity" evidence="1">
    <location>
        <begin position="82"/>
        <end position="96"/>
    </location>
</feature>
<dbReference type="GeneID" id="38783196"/>
<feature type="compositionally biased region" description="Polar residues" evidence="1">
    <location>
        <begin position="122"/>
        <end position="135"/>
    </location>
</feature>
<evidence type="ECO:0000313" key="2">
    <source>
        <dbReference type="EMBL" id="GBE86279.1"/>
    </source>
</evidence>
<feature type="region of interest" description="Disordered" evidence="1">
    <location>
        <begin position="32"/>
        <end position="350"/>
    </location>
</feature>
<feature type="compositionally biased region" description="Polar residues" evidence="1">
    <location>
        <begin position="193"/>
        <end position="208"/>
    </location>
</feature>
<keyword evidence="3" id="KW-1185">Reference proteome</keyword>
<dbReference type="RefSeq" id="XP_027617192.1">
    <property type="nucleotide sequence ID" value="XM_027761391.1"/>
</dbReference>
<protein>
    <submittedName>
        <fullName evidence="2">Uncharacterized protein</fullName>
    </submittedName>
</protein>
<accession>A0A401GVS3</accession>
<dbReference type="InParanoid" id="A0A401GVS3"/>
<name>A0A401GVS3_9APHY</name>
<proteinExistence type="predicted"/>
<comment type="caution">
    <text evidence="2">The sequence shown here is derived from an EMBL/GenBank/DDBJ whole genome shotgun (WGS) entry which is preliminary data.</text>
</comment>
<reference evidence="2 3" key="1">
    <citation type="journal article" date="2018" name="Sci. Rep.">
        <title>Genome sequence of the cauliflower mushroom Sparassis crispa (Hanabiratake) and its association with beneficial usage.</title>
        <authorList>
            <person name="Kiyama R."/>
            <person name="Furutani Y."/>
            <person name="Kawaguchi K."/>
            <person name="Nakanishi T."/>
        </authorList>
    </citation>
    <scope>NUCLEOTIDE SEQUENCE [LARGE SCALE GENOMIC DNA]</scope>
</reference>
<organism evidence="2 3">
    <name type="scientific">Sparassis crispa</name>
    <dbReference type="NCBI Taxonomy" id="139825"/>
    <lineage>
        <taxon>Eukaryota</taxon>
        <taxon>Fungi</taxon>
        <taxon>Dikarya</taxon>
        <taxon>Basidiomycota</taxon>
        <taxon>Agaricomycotina</taxon>
        <taxon>Agaricomycetes</taxon>
        <taxon>Polyporales</taxon>
        <taxon>Sparassidaceae</taxon>
        <taxon>Sparassis</taxon>
    </lineage>
</organism>
<feature type="compositionally biased region" description="Basic and acidic residues" evidence="1">
    <location>
        <begin position="334"/>
        <end position="350"/>
    </location>
</feature>
<feature type="compositionally biased region" description="Basic and acidic residues" evidence="1">
    <location>
        <begin position="211"/>
        <end position="231"/>
    </location>
</feature>
<feature type="compositionally biased region" description="Basic residues" evidence="1">
    <location>
        <begin position="97"/>
        <end position="106"/>
    </location>
</feature>
<dbReference type="AlphaFoldDB" id="A0A401GVS3"/>
<gene>
    <name evidence="2" type="ORF">SCP_0901580</name>
</gene>
<feature type="compositionally biased region" description="Polar residues" evidence="1">
    <location>
        <begin position="307"/>
        <end position="317"/>
    </location>
</feature>
<feature type="compositionally biased region" description="Polar residues" evidence="1">
    <location>
        <begin position="369"/>
        <end position="380"/>
    </location>
</feature>
<dbReference type="EMBL" id="BFAD01000009">
    <property type="protein sequence ID" value="GBE86279.1"/>
    <property type="molecule type" value="Genomic_DNA"/>
</dbReference>
<dbReference type="Proteomes" id="UP000287166">
    <property type="component" value="Unassembled WGS sequence"/>
</dbReference>
<feature type="region of interest" description="Disordered" evidence="1">
    <location>
        <begin position="367"/>
        <end position="394"/>
    </location>
</feature>
<dbReference type="OrthoDB" id="2564465at2759"/>
<sequence>MGNAQSLLSPHAALAALVVAGAAYGYALYTKPLPPPPADADSATGVNKAKKKKKKAGAAPEDVAEASPTVVSFPTVIPGDFEPPSTAPETEPSSKPAKAKKKKGKKASTPVGGGRTVPVDTLSESSATAPESNVSAPVRPLGSKAKKTGARAPSIPVGAEEQWTRVETRRRNTPQQAPKIEEGAEAGTGVQLEVSTSDAGITTSTSSLVADRTEDEVPGRERRRTLAEKVQPKSRRTGVDDMLETPDHPTMATVVRIQPGPDEKPAAGFSWADYEDVDDSRGTADDADGEDDGGWGIVKGRGRSKTNKSPGTSQQLPPHTALETMTKKQRQNAARREAQKSAKVDAEEERQARLALHKRELERAKIAEQYSNSGKTTSGGMTAFVDENGKLVWK</sequence>